<reference evidence="1 2" key="1">
    <citation type="journal article" date="2022" name="Nat. Genet.">
        <title>Improved pea reference genome and pan-genome highlight genomic features and evolutionary characteristics.</title>
        <authorList>
            <person name="Yang T."/>
            <person name="Liu R."/>
            <person name="Luo Y."/>
            <person name="Hu S."/>
            <person name="Wang D."/>
            <person name="Wang C."/>
            <person name="Pandey M.K."/>
            <person name="Ge S."/>
            <person name="Xu Q."/>
            <person name="Li N."/>
            <person name="Li G."/>
            <person name="Huang Y."/>
            <person name="Saxena R.K."/>
            <person name="Ji Y."/>
            <person name="Li M."/>
            <person name="Yan X."/>
            <person name="He Y."/>
            <person name="Liu Y."/>
            <person name="Wang X."/>
            <person name="Xiang C."/>
            <person name="Varshney R.K."/>
            <person name="Ding H."/>
            <person name="Gao S."/>
            <person name="Zong X."/>
        </authorList>
    </citation>
    <scope>NUCLEOTIDE SEQUENCE [LARGE SCALE GENOMIC DNA]</scope>
    <source>
        <strain evidence="1 2">cv. Zhongwan 6</strain>
    </source>
</reference>
<evidence type="ECO:0000313" key="2">
    <source>
        <dbReference type="Proteomes" id="UP001058974"/>
    </source>
</evidence>
<name>A0A9D4X5Y0_PEA</name>
<dbReference type="Proteomes" id="UP001058974">
    <property type="component" value="Chromosome 5"/>
</dbReference>
<dbReference type="CDD" id="cd09272">
    <property type="entry name" value="RNase_HI_RT_Ty1"/>
    <property type="match status" value="1"/>
</dbReference>
<dbReference type="PANTHER" id="PTHR11439">
    <property type="entry name" value="GAG-POL-RELATED RETROTRANSPOSON"/>
    <property type="match status" value="1"/>
</dbReference>
<dbReference type="AlphaFoldDB" id="A0A9D4X5Y0"/>
<keyword evidence="2" id="KW-1185">Reference proteome</keyword>
<dbReference type="PANTHER" id="PTHR11439:SF496">
    <property type="entry name" value="RNA-DIRECTED DNA POLYMERASE"/>
    <property type="match status" value="1"/>
</dbReference>
<comment type="caution">
    <text evidence="1">The sequence shown here is derived from an EMBL/GenBank/DDBJ whole genome shotgun (WGS) entry which is preliminary data.</text>
</comment>
<proteinExistence type="predicted"/>
<dbReference type="Gramene" id="Psat05G0832700-T1">
    <property type="protein sequence ID" value="KAI5414139.1"/>
    <property type="gene ID" value="KIW84_058327"/>
</dbReference>
<sequence length="264" mass="30110">MYKIPYAYTIGFIMYAMLCTRPDVSYSLSATSRYQSDPGDAHWVAVKYILKYLRRNKDSFLIYGGQEELAIIGYTDASFQTDKDDFRSQYGYVFCLNGGVVSWKSSKQDTVVDSTIKAEYIATPSAAKEVVWIKKFISELGITPSIVDPIGLYCDNNDRGDVKICRVPTLDNIANPLTKPLAQQKHDVHTRSMGSRSRESHCRSESSGFWSYAYGTRQYAYEMAGTRMALGNTRMDEEDDVLNVFWSLLVRVWECDTRSIRVWA</sequence>
<accession>A0A9D4X5Y0</accession>
<dbReference type="EMBL" id="JAMSHJ010000005">
    <property type="protein sequence ID" value="KAI5414139.1"/>
    <property type="molecule type" value="Genomic_DNA"/>
</dbReference>
<evidence type="ECO:0008006" key="3">
    <source>
        <dbReference type="Google" id="ProtNLM"/>
    </source>
</evidence>
<protein>
    <recommendedName>
        <fullName evidence="3">Retrotransposon protein, putative, Ty1-copia subclass</fullName>
    </recommendedName>
</protein>
<evidence type="ECO:0000313" key="1">
    <source>
        <dbReference type="EMBL" id="KAI5414139.1"/>
    </source>
</evidence>
<organism evidence="1 2">
    <name type="scientific">Pisum sativum</name>
    <name type="common">Garden pea</name>
    <name type="synonym">Lathyrus oleraceus</name>
    <dbReference type="NCBI Taxonomy" id="3888"/>
    <lineage>
        <taxon>Eukaryota</taxon>
        <taxon>Viridiplantae</taxon>
        <taxon>Streptophyta</taxon>
        <taxon>Embryophyta</taxon>
        <taxon>Tracheophyta</taxon>
        <taxon>Spermatophyta</taxon>
        <taxon>Magnoliopsida</taxon>
        <taxon>eudicotyledons</taxon>
        <taxon>Gunneridae</taxon>
        <taxon>Pentapetalae</taxon>
        <taxon>rosids</taxon>
        <taxon>fabids</taxon>
        <taxon>Fabales</taxon>
        <taxon>Fabaceae</taxon>
        <taxon>Papilionoideae</taxon>
        <taxon>50 kb inversion clade</taxon>
        <taxon>NPAAA clade</taxon>
        <taxon>Hologalegina</taxon>
        <taxon>IRL clade</taxon>
        <taxon>Fabeae</taxon>
        <taxon>Lathyrus</taxon>
    </lineage>
</organism>
<gene>
    <name evidence="1" type="ORF">KIW84_058327</name>
</gene>